<dbReference type="InterPro" id="IPR028896">
    <property type="entry name" value="GcvT/YgfZ/DmdA"/>
</dbReference>
<dbReference type="PANTHER" id="PTHR43757">
    <property type="entry name" value="AMINOMETHYLTRANSFERASE"/>
    <property type="match status" value="1"/>
</dbReference>
<dbReference type="SUPFAM" id="SSF103025">
    <property type="entry name" value="Folate-binding domain"/>
    <property type="match status" value="1"/>
</dbReference>
<sequence>MRGLLACATLARRAAASSAPARVRHLAGAAEAAEAELKRTALYDFHVAHGGKMVPFAGWSMPIQYRDSIMDSTVNCRANGSLFDVARAEPQRAGERLGGEDRRGDQRRVQPVPEEEHRYGLREVGNAQGWDGVEGGRSREVLRRRGHQDAVRAHQVLQALVDYILVQRDALRFSFVVAACSWQIG</sequence>
<dbReference type="ExpressionAtlas" id="A0A1D6DYS7">
    <property type="expression patterns" value="baseline and differential"/>
</dbReference>
<organism evidence="1">
    <name type="scientific">Zea mays</name>
    <name type="common">Maize</name>
    <dbReference type="NCBI Taxonomy" id="4577"/>
    <lineage>
        <taxon>Eukaryota</taxon>
        <taxon>Viridiplantae</taxon>
        <taxon>Streptophyta</taxon>
        <taxon>Embryophyta</taxon>
        <taxon>Tracheophyta</taxon>
        <taxon>Spermatophyta</taxon>
        <taxon>Magnoliopsida</taxon>
        <taxon>Liliopsida</taxon>
        <taxon>Poales</taxon>
        <taxon>Poaceae</taxon>
        <taxon>PACMAD clade</taxon>
        <taxon>Panicoideae</taxon>
        <taxon>Andropogonodae</taxon>
        <taxon>Andropogoneae</taxon>
        <taxon>Tripsacinae</taxon>
        <taxon>Zea</taxon>
    </lineage>
</organism>
<reference evidence="1" key="1">
    <citation type="submission" date="2015-12" db="EMBL/GenBank/DDBJ databases">
        <title>Update maize B73 reference genome by single molecule sequencing technologies.</title>
        <authorList>
            <consortium name="Maize Genome Sequencing Project"/>
            <person name="Ware D."/>
        </authorList>
    </citation>
    <scope>NUCLEOTIDE SEQUENCE [LARGE SCALE GENOMIC DNA]</scope>
    <source>
        <tissue evidence="1">Seedling</tissue>
    </source>
</reference>
<dbReference type="AlphaFoldDB" id="A0A1D6DYS7"/>
<gene>
    <name evidence="1" type="ORF">ZEAMMB73_Zm00001d002258</name>
</gene>
<proteinExistence type="predicted"/>
<dbReference type="GO" id="GO:0008168">
    <property type="term" value="F:methyltransferase activity"/>
    <property type="evidence" value="ECO:0007669"/>
    <property type="project" value="UniProtKB-KW"/>
</dbReference>
<dbReference type="PANTHER" id="PTHR43757:SF2">
    <property type="entry name" value="AMINOMETHYLTRANSFERASE, MITOCHONDRIAL"/>
    <property type="match status" value="1"/>
</dbReference>
<dbReference type="EMBL" id="CM007648">
    <property type="protein sequence ID" value="ONM13716.1"/>
    <property type="molecule type" value="Genomic_DNA"/>
</dbReference>
<keyword evidence="1" id="KW-0808">Transferase</keyword>
<evidence type="ECO:0000313" key="1">
    <source>
        <dbReference type="EMBL" id="ONM13716.1"/>
    </source>
</evidence>
<dbReference type="Gene3D" id="3.30.1360.120">
    <property type="entry name" value="Probable tRNA modification gtpase trme, domain 1"/>
    <property type="match status" value="1"/>
</dbReference>
<keyword evidence="1" id="KW-0489">Methyltransferase</keyword>
<accession>A0A1D6DYS7</accession>
<name>A0A1D6DYS7_MAIZE</name>
<protein>
    <submittedName>
        <fullName evidence="1">Aminomethyltransferase</fullName>
    </submittedName>
</protein>
<dbReference type="InterPro" id="IPR027266">
    <property type="entry name" value="TrmE/GcvT-like"/>
</dbReference>
<dbReference type="GO" id="GO:0032259">
    <property type="term" value="P:methylation"/>
    <property type="evidence" value="ECO:0007669"/>
    <property type="project" value="UniProtKB-KW"/>
</dbReference>